<proteinExistence type="predicted"/>
<dbReference type="InterPro" id="IPR011004">
    <property type="entry name" value="Trimer_LpxA-like_sf"/>
</dbReference>
<dbReference type="SUPFAM" id="SSF51161">
    <property type="entry name" value="Trimeric LpxA-like enzymes"/>
    <property type="match status" value="1"/>
</dbReference>
<dbReference type="InterPro" id="IPR001451">
    <property type="entry name" value="Hexapep"/>
</dbReference>
<name>A0A7R7AAU0_CARRU</name>
<dbReference type="Pfam" id="PF14602">
    <property type="entry name" value="Hexapep_2"/>
    <property type="match status" value="1"/>
</dbReference>
<organism evidence="1 2">
    <name type="scientific">Candidatus Carsonella ruddii</name>
    <name type="common">Diaphorina cf. continua</name>
    <dbReference type="NCBI Taxonomy" id="2661587"/>
    <lineage>
        <taxon>Bacteria</taxon>
        <taxon>Pseudomonadati</taxon>
        <taxon>Pseudomonadota</taxon>
        <taxon>Gammaproteobacteria</taxon>
        <taxon>Oceanospirillales</taxon>
        <taxon>Halomonadaceae</taxon>
        <taxon>Zymobacter group</taxon>
        <taxon>Candidatus Carsonella</taxon>
    </lineage>
</organism>
<dbReference type="KEGG" id="crr:CRDco_0170"/>
<sequence>MIYFSIINYKINSKNKIFFCTFIAIKKNISFLKIKKNYKIFLNIKQTIYLMFLLNCWKKIFFKNNVLLITIINNEVNSNIDGLFKLYLISKGFYKIHSINLNKIFSKLETLIWSNIGVYSLNDVEKIFKNKNNILIESIDKIPFLTKFIIPKKVRISNTNRVRLGSFISEGTTVMSEGYINFNTFIGKNCMIEGRVSSGVYISNNTDLGGSSSIMGTLSGGGKIIISIGNNCLLGANSGIGFSLGNNCIIEAGLYITSGMKIFLIIKKKYIIVKAKVLSFINNLIFYRNSLNGRIECCKNLQNIFKINKILHIN</sequence>
<keyword evidence="2" id="KW-1185">Reference proteome</keyword>
<keyword evidence="1" id="KW-0808">Transferase</keyword>
<dbReference type="Gene3D" id="2.160.10.10">
    <property type="entry name" value="Hexapeptide repeat proteins"/>
    <property type="match status" value="1"/>
</dbReference>
<evidence type="ECO:0000313" key="1">
    <source>
        <dbReference type="EMBL" id="BCG49235.1"/>
    </source>
</evidence>
<accession>A0A7R7AAU0</accession>
<dbReference type="EMBL" id="AP023214">
    <property type="protein sequence ID" value="BCG49235.1"/>
    <property type="molecule type" value="Genomic_DNA"/>
</dbReference>
<gene>
    <name evidence="1" type="primary">dapD</name>
    <name evidence="1" type="ORF">CRDco_0170</name>
</gene>
<dbReference type="Proteomes" id="UP000595596">
    <property type="component" value="Chromosome"/>
</dbReference>
<dbReference type="RefSeq" id="WP_201329524.1">
    <property type="nucleotide sequence ID" value="NZ_AP023214.1"/>
</dbReference>
<evidence type="ECO:0000313" key="2">
    <source>
        <dbReference type="Proteomes" id="UP000595596"/>
    </source>
</evidence>
<protein>
    <submittedName>
        <fullName evidence="1">Tetrahydrodipicolinate N-succinyltransferase</fullName>
    </submittedName>
</protein>
<dbReference type="GO" id="GO:0016740">
    <property type="term" value="F:transferase activity"/>
    <property type="evidence" value="ECO:0007669"/>
    <property type="project" value="UniProtKB-KW"/>
</dbReference>
<reference evidence="1 2" key="1">
    <citation type="journal article" date="2020" name="Genome Biol. Evol.">
        <title>Comparative Genomics Underlines Multiple Roles of Profftella, an Obligate Symbiont of Psyllids: Providing Toxins, Vitamins, and Carotenoids.</title>
        <authorList>
            <person name="Nakabachi A."/>
            <person name="Piel J."/>
            <person name="Malenovsky I."/>
            <person name="Hirose Y."/>
        </authorList>
    </citation>
    <scope>NUCLEOTIDE SEQUENCE [LARGE SCALE GENOMIC DNA]</scope>
    <source>
        <strain evidence="1 2">Dco</strain>
    </source>
</reference>
<dbReference type="AlphaFoldDB" id="A0A7R7AAU0"/>